<sequence length="155" mass="17493">MYLSIRETAAIVNLQLTKLVVAESPSPSPAPPAEKGEGEGDADAANKEHAESETQQQKEGEEKINLDAVVGILTQMLHHSSVHTKVAVLDWILHLYNKLPTQSTWWEACQRFVFRHLKWQWAGHIPRRTDNRWGEKSSSGDHEPEDEALTPMDAY</sequence>
<accession>A0ACC0J5S8</accession>
<organism evidence="1 2">
    <name type="scientific">Choristoneura fumiferana</name>
    <name type="common">Spruce budworm moth</name>
    <name type="synonym">Archips fumiferana</name>
    <dbReference type="NCBI Taxonomy" id="7141"/>
    <lineage>
        <taxon>Eukaryota</taxon>
        <taxon>Metazoa</taxon>
        <taxon>Ecdysozoa</taxon>
        <taxon>Arthropoda</taxon>
        <taxon>Hexapoda</taxon>
        <taxon>Insecta</taxon>
        <taxon>Pterygota</taxon>
        <taxon>Neoptera</taxon>
        <taxon>Endopterygota</taxon>
        <taxon>Lepidoptera</taxon>
        <taxon>Glossata</taxon>
        <taxon>Ditrysia</taxon>
        <taxon>Tortricoidea</taxon>
        <taxon>Tortricidae</taxon>
        <taxon>Tortricinae</taxon>
        <taxon>Choristoneura</taxon>
    </lineage>
</organism>
<keyword evidence="2" id="KW-1185">Reference proteome</keyword>
<reference evidence="1 2" key="1">
    <citation type="journal article" date="2022" name="Genome Biol. Evol.">
        <title>The Spruce Budworm Genome: Reconstructing the Evolutionary History of Antifreeze Proteins.</title>
        <authorList>
            <person name="Beliveau C."/>
            <person name="Gagne P."/>
            <person name="Picq S."/>
            <person name="Vernygora O."/>
            <person name="Keeling C.I."/>
            <person name="Pinkney K."/>
            <person name="Doucet D."/>
            <person name="Wen F."/>
            <person name="Johnston J.S."/>
            <person name="Maaroufi H."/>
            <person name="Boyle B."/>
            <person name="Laroche J."/>
            <person name="Dewar K."/>
            <person name="Juretic N."/>
            <person name="Blackburn G."/>
            <person name="Nisole A."/>
            <person name="Brunet B."/>
            <person name="Brandao M."/>
            <person name="Lumley L."/>
            <person name="Duan J."/>
            <person name="Quan G."/>
            <person name="Lucarotti C.J."/>
            <person name="Roe A.D."/>
            <person name="Sperling F.A.H."/>
            <person name="Levesque R.C."/>
            <person name="Cusson M."/>
        </authorList>
    </citation>
    <scope>NUCLEOTIDE SEQUENCE [LARGE SCALE GENOMIC DNA]</scope>
    <source>
        <strain evidence="1">Glfc:IPQL:Cfum</strain>
    </source>
</reference>
<dbReference type="Proteomes" id="UP001064048">
    <property type="component" value="Chromosome 14"/>
</dbReference>
<evidence type="ECO:0000313" key="2">
    <source>
        <dbReference type="Proteomes" id="UP001064048"/>
    </source>
</evidence>
<comment type="caution">
    <text evidence="1">The sequence shown here is derived from an EMBL/GenBank/DDBJ whole genome shotgun (WGS) entry which is preliminary data.</text>
</comment>
<dbReference type="EMBL" id="CM046114">
    <property type="protein sequence ID" value="KAI8419691.1"/>
    <property type="molecule type" value="Genomic_DNA"/>
</dbReference>
<name>A0ACC0J5S8_CHOFU</name>
<evidence type="ECO:0000313" key="1">
    <source>
        <dbReference type="EMBL" id="KAI8419691.1"/>
    </source>
</evidence>
<proteinExistence type="predicted"/>
<gene>
    <name evidence="1" type="ORF">MSG28_008380</name>
</gene>
<protein>
    <submittedName>
        <fullName evidence="1">Uncharacterized protein</fullName>
    </submittedName>
</protein>